<dbReference type="InterPro" id="IPR036084">
    <property type="entry name" value="Ser_inhib-like_sf"/>
</dbReference>
<dbReference type="PANTHER" id="PTHR11339">
    <property type="entry name" value="EXTRACELLULAR MATRIX GLYCOPROTEIN RELATED"/>
    <property type="match status" value="1"/>
</dbReference>
<dbReference type="Pfam" id="PF01826">
    <property type="entry name" value="TIL"/>
    <property type="match status" value="1"/>
</dbReference>
<dbReference type="Ensembl" id="ENSAPOT00000031678.1">
    <property type="protein sequence ID" value="ENSAPOP00000028761.1"/>
    <property type="gene ID" value="ENSAPOG00000014227.1"/>
</dbReference>
<dbReference type="Gene3D" id="2.10.70.10">
    <property type="entry name" value="Complement Module, domain 1"/>
    <property type="match status" value="1"/>
</dbReference>
<feature type="domain" description="VWFD" evidence="6">
    <location>
        <begin position="5"/>
        <end position="183"/>
    </location>
</feature>
<dbReference type="AlphaFoldDB" id="A0A3Q1GDN7"/>
<dbReference type="SUPFAM" id="SSF57567">
    <property type="entry name" value="Serine protease inhibitors"/>
    <property type="match status" value="1"/>
</dbReference>
<dbReference type="PANTHER" id="PTHR11339:SF408">
    <property type="entry name" value="MUCIN-5B"/>
    <property type="match status" value="1"/>
</dbReference>
<keyword evidence="2" id="KW-0964">Secreted</keyword>
<dbReference type="GO" id="GO:0031012">
    <property type="term" value="C:extracellular matrix"/>
    <property type="evidence" value="ECO:0007669"/>
    <property type="project" value="TreeGrafter"/>
</dbReference>
<keyword evidence="8" id="KW-1185">Reference proteome</keyword>
<keyword evidence="4" id="KW-1015">Disulfide bond</keyword>
<dbReference type="FunFam" id="2.10.25.10:FF:000153">
    <property type="entry name" value="MUC5B isoform 1"/>
    <property type="match status" value="1"/>
</dbReference>
<protein>
    <recommendedName>
        <fullName evidence="6">VWFD domain-containing protein</fullName>
    </recommendedName>
</protein>
<dbReference type="InterPro" id="IPR001846">
    <property type="entry name" value="VWF_type-D"/>
</dbReference>
<evidence type="ECO:0000313" key="8">
    <source>
        <dbReference type="Proteomes" id="UP000257200"/>
    </source>
</evidence>
<reference evidence="7" key="1">
    <citation type="submission" date="2025-08" db="UniProtKB">
        <authorList>
            <consortium name="Ensembl"/>
        </authorList>
    </citation>
    <scope>IDENTIFICATION</scope>
</reference>
<name>A0A3Q1GDN7_9TELE</name>
<dbReference type="InParanoid" id="A0A3Q1GDN7"/>
<dbReference type="Pfam" id="PF00094">
    <property type="entry name" value="VWD"/>
    <property type="match status" value="2"/>
</dbReference>
<dbReference type="InterPro" id="IPR050780">
    <property type="entry name" value="Mucin_vWF_Thrombospondin_sf"/>
</dbReference>
<evidence type="ECO:0000259" key="6">
    <source>
        <dbReference type="PROSITE" id="PS51233"/>
    </source>
</evidence>
<dbReference type="GO" id="GO:0005615">
    <property type="term" value="C:extracellular space"/>
    <property type="evidence" value="ECO:0007669"/>
    <property type="project" value="TreeGrafter"/>
</dbReference>
<dbReference type="GeneTree" id="ENSGT00940000156076"/>
<dbReference type="Proteomes" id="UP000257200">
    <property type="component" value="Unplaced"/>
</dbReference>
<dbReference type="Gene3D" id="2.10.25.10">
    <property type="entry name" value="Laminin"/>
    <property type="match status" value="1"/>
</dbReference>
<dbReference type="SMART" id="SM00832">
    <property type="entry name" value="C8"/>
    <property type="match status" value="1"/>
</dbReference>
<evidence type="ECO:0000256" key="1">
    <source>
        <dbReference type="ARBA" id="ARBA00004613"/>
    </source>
</evidence>
<evidence type="ECO:0000256" key="3">
    <source>
        <dbReference type="ARBA" id="ARBA00022737"/>
    </source>
</evidence>
<keyword evidence="3" id="KW-0677">Repeat</keyword>
<evidence type="ECO:0000256" key="4">
    <source>
        <dbReference type="ARBA" id="ARBA00023157"/>
    </source>
</evidence>
<dbReference type="InterPro" id="IPR014853">
    <property type="entry name" value="VWF/SSPO/ZAN-like_Cys-rich_dom"/>
</dbReference>
<dbReference type="CDD" id="cd19941">
    <property type="entry name" value="TIL"/>
    <property type="match status" value="1"/>
</dbReference>
<keyword evidence="5" id="KW-0325">Glycoprotein</keyword>
<dbReference type="SMART" id="SM00216">
    <property type="entry name" value="VWD"/>
    <property type="match status" value="1"/>
</dbReference>
<reference evidence="7" key="2">
    <citation type="submission" date="2025-09" db="UniProtKB">
        <authorList>
            <consortium name="Ensembl"/>
        </authorList>
    </citation>
    <scope>IDENTIFICATION</scope>
</reference>
<dbReference type="PROSITE" id="PS51233">
    <property type="entry name" value="VWFD"/>
    <property type="match status" value="2"/>
</dbReference>
<accession>A0A3Q1GDN7</accession>
<organism evidence="7 8">
    <name type="scientific">Acanthochromis polyacanthus</name>
    <name type="common">spiny chromis</name>
    <dbReference type="NCBI Taxonomy" id="80966"/>
    <lineage>
        <taxon>Eukaryota</taxon>
        <taxon>Metazoa</taxon>
        <taxon>Chordata</taxon>
        <taxon>Craniata</taxon>
        <taxon>Vertebrata</taxon>
        <taxon>Euteleostomi</taxon>
        <taxon>Actinopterygii</taxon>
        <taxon>Neopterygii</taxon>
        <taxon>Teleostei</taxon>
        <taxon>Neoteleostei</taxon>
        <taxon>Acanthomorphata</taxon>
        <taxon>Ovalentaria</taxon>
        <taxon>Pomacentridae</taxon>
        <taxon>Acanthochromis</taxon>
    </lineage>
</organism>
<dbReference type="SMART" id="SM00215">
    <property type="entry name" value="VWC_out"/>
    <property type="match status" value="1"/>
</dbReference>
<sequence length="418" mass="46342">SHNGQLCSIWGNYHFMTFDGDFFDLPLTCNYILSHQCKGSYDSFNIQLQQQEINGVVTIKKVLMKLDVVWVELTSDSIKVNGNPVDMPFSETGISIVKTAESYVQIEADLGLVVMWNQKDSLWVCIELDAKFKNQTCGLCGDFNGVQIHDEFIQSGKYKIGPTDSCEETASLSKQTCAKQVCEKMFTCENLLTGPAFLSCQDLIDTNSFIKACEEDLCYCSSNASCLCSTISEYSRQCSHAGGNPQQWKTAQLCAKTCPFNMEYKECGNPCTDTCSNPQGSRTCDEHCIDGCFCPSGTVFDDITQSGCVAVNQCSCLHNGQRYDPGESYSKACQNCTCSRGQWNCQDVDCPGVCSIRGGSHFSTFDDKTYTFHGDCSYVLSKVFILVLGDLVECEKSNRATCLTTVTLRRHKNTVKHI</sequence>
<evidence type="ECO:0000256" key="5">
    <source>
        <dbReference type="ARBA" id="ARBA00023180"/>
    </source>
</evidence>
<dbReference type="STRING" id="80966.ENSAPOP00000028761"/>
<dbReference type="InterPro" id="IPR001007">
    <property type="entry name" value="VWF_dom"/>
</dbReference>
<dbReference type="Pfam" id="PF08742">
    <property type="entry name" value="C8"/>
    <property type="match status" value="1"/>
</dbReference>
<evidence type="ECO:0000256" key="2">
    <source>
        <dbReference type="ARBA" id="ARBA00022525"/>
    </source>
</evidence>
<proteinExistence type="predicted"/>
<feature type="domain" description="VWFD" evidence="6">
    <location>
        <begin position="352"/>
        <end position="418"/>
    </location>
</feature>
<evidence type="ECO:0000313" key="7">
    <source>
        <dbReference type="Ensembl" id="ENSAPOP00000028761.1"/>
    </source>
</evidence>
<dbReference type="InterPro" id="IPR002919">
    <property type="entry name" value="TIL_dom"/>
</dbReference>
<comment type="subcellular location">
    <subcellularLocation>
        <location evidence="1">Secreted</location>
    </subcellularLocation>
</comment>